<accession>A0A0J9ER85</accession>
<organism evidence="1">
    <name type="scientific">Ajellomyces dermatitidis (strain ATCC 18188 / CBS 674.68)</name>
    <name type="common">Blastomyces dermatitidis</name>
    <dbReference type="NCBI Taxonomy" id="653446"/>
    <lineage>
        <taxon>Eukaryota</taxon>
        <taxon>Fungi</taxon>
        <taxon>Dikarya</taxon>
        <taxon>Ascomycota</taxon>
        <taxon>Pezizomycotina</taxon>
        <taxon>Eurotiomycetes</taxon>
        <taxon>Eurotiomycetidae</taxon>
        <taxon>Onygenales</taxon>
        <taxon>Ajellomycetaceae</taxon>
        <taxon>Blastomyces</taxon>
    </lineage>
</organism>
<dbReference type="EMBL" id="GG749484">
    <property type="protein sequence ID" value="KMW68551.1"/>
    <property type="molecule type" value="Genomic_DNA"/>
</dbReference>
<dbReference type="AlphaFoldDB" id="A0A0J9ER85"/>
<dbReference type="Proteomes" id="UP000007802">
    <property type="component" value="Unassembled WGS sequence"/>
</dbReference>
<evidence type="ECO:0000313" key="1">
    <source>
        <dbReference type="EMBL" id="KMW68551.1"/>
    </source>
</evidence>
<sequence>MSNYYQASYECLYNFSDHFLLTDEAEISSFTTVSSSLSALSLHLIFRSAAHLISLSDQSLASSSAVSLFALLMLSVSPAALRAYNHLLPAHTISDQVYVNMSRFSINDSRTVMHFCNLIINER</sequence>
<reference evidence="1" key="1">
    <citation type="submission" date="2010-03" db="EMBL/GenBank/DDBJ databases">
        <title>Annotation of Blastomyces dermatitidis strain ATCC 18188.</title>
        <authorList>
            <consortium name="The Broad Institute Genome Sequencing Platform"/>
            <consortium name="Broad Institute Genome Sequencing Center for Infectious Disease."/>
            <person name="Cuomo C."/>
            <person name="Klein B."/>
            <person name="Sullivan T."/>
            <person name="Heitman J."/>
            <person name="Young S."/>
            <person name="Zeng Q."/>
            <person name="Gargeya S."/>
            <person name="Alvarado L."/>
            <person name="Berlin A.M."/>
            <person name="Chapman S.B."/>
            <person name="Chen Z."/>
            <person name="Freedman E."/>
            <person name="Gellesch M."/>
            <person name="Goldberg J."/>
            <person name="Griggs A."/>
            <person name="Gujja S."/>
            <person name="Heilman E."/>
            <person name="Heiman D."/>
            <person name="Howarth C."/>
            <person name="Mehta T."/>
            <person name="Neiman D."/>
            <person name="Pearson M."/>
            <person name="Roberts A."/>
            <person name="Saif S."/>
            <person name="Shea T."/>
            <person name="Shenoy N."/>
            <person name="Sisk P."/>
            <person name="Stolte C."/>
            <person name="Sykes S."/>
            <person name="White J."/>
            <person name="Yandava C."/>
            <person name="Haas B."/>
            <person name="Nusbaum C."/>
            <person name="Birren B."/>
        </authorList>
    </citation>
    <scope>NUCLEOTIDE SEQUENCE</scope>
    <source>
        <strain evidence="1">ATCC 18188</strain>
    </source>
</reference>
<gene>
    <name evidence="1" type="ORF">BDDG_12887</name>
</gene>
<name>A0A0J9ER85_AJEDA</name>
<proteinExistence type="predicted"/>
<protein>
    <submittedName>
        <fullName evidence="1">Uncharacterized protein</fullName>
    </submittedName>
</protein>